<organism evidence="5 6">
    <name type="scientific">Prosthecobacter vanneervenii</name>
    <dbReference type="NCBI Taxonomy" id="48466"/>
    <lineage>
        <taxon>Bacteria</taxon>
        <taxon>Pseudomonadati</taxon>
        <taxon>Verrucomicrobiota</taxon>
        <taxon>Verrucomicrobiia</taxon>
        <taxon>Verrucomicrobiales</taxon>
        <taxon>Verrucomicrobiaceae</taxon>
        <taxon>Prosthecobacter</taxon>
    </lineage>
</organism>
<comment type="caution">
    <text evidence="5">The sequence shown here is derived from an EMBL/GenBank/DDBJ whole genome shotgun (WGS) entry which is preliminary data.</text>
</comment>
<reference evidence="5 6" key="1">
    <citation type="submission" date="2020-08" db="EMBL/GenBank/DDBJ databases">
        <title>Genomic Encyclopedia of Type Strains, Phase IV (KMG-IV): sequencing the most valuable type-strain genomes for metagenomic binning, comparative biology and taxonomic classification.</title>
        <authorList>
            <person name="Goeker M."/>
        </authorList>
    </citation>
    <scope>NUCLEOTIDE SEQUENCE [LARGE SCALE GENOMIC DNA]</scope>
    <source>
        <strain evidence="5 6">DSM 12252</strain>
    </source>
</reference>
<proteinExistence type="predicted"/>
<evidence type="ECO:0000256" key="1">
    <source>
        <dbReference type="ARBA" id="ARBA00001947"/>
    </source>
</evidence>
<accession>A0A7W7YEQ0</accession>
<dbReference type="RefSeq" id="WP_184342835.1">
    <property type="nucleotide sequence ID" value="NZ_JACHIG010000011.1"/>
</dbReference>
<evidence type="ECO:0000256" key="3">
    <source>
        <dbReference type="ARBA" id="ARBA00022833"/>
    </source>
</evidence>
<keyword evidence="5" id="KW-0489">Methyltransferase</keyword>
<dbReference type="CDD" id="cd03311">
    <property type="entry name" value="CIMS_C_terminal_like"/>
    <property type="match status" value="1"/>
</dbReference>
<evidence type="ECO:0000256" key="2">
    <source>
        <dbReference type="ARBA" id="ARBA00022723"/>
    </source>
</evidence>
<dbReference type="SUPFAM" id="SSF51726">
    <property type="entry name" value="UROD/MetE-like"/>
    <property type="match status" value="1"/>
</dbReference>
<sequence>MPTIQTTTVGSYPVPEWLSALPSEAAVIDATRVVFDTQRQAGIDLPTDGELYRFDVNHPDTNGMIEYFVHKLGGIDSSVGRADAAAFRTKNEMAFRSKPAAVVRGPITEGVLNLPEDCARAARVAGGAFKFTLTSPYMLARTLLDTHYHDFAALNMAIADALAAQAAELQCDCVQVDEANIPGNPSDAPIAAAGINRVLDAVKGTKAVHFCFGNYGGQTIQKGEWAALIAFLNSLRADHLVLELAHRPATDLDALKDLDPKIGVGLGVVDIKVNHIETADEIARRIEAAEKKLGSGRVGFIHPDCGFWMLKRSVADRKIAALAKGRDRFEGR</sequence>
<dbReference type="AlphaFoldDB" id="A0A7W7YEQ0"/>
<name>A0A7W7YEQ0_9BACT</name>
<feature type="domain" description="Cobalamin-independent methionine synthase MetE C-terminal/archaeal" evidence="4">
    <location>
        <begin position="6"/>
        <end position="318"/>
    </location>
</feature>
<dbReference type="InterPro" id="IPR038071">
    <property type="entry name" value="UROD/MetE-like_sf"/>
</dbReference>
<keyword evidence="2" id="KW-0479">Metal-binding</keyword>
<gene>
    <name evidence="5" type="ORF">HNQ65_004347</name>
</gene>
<keyword evidence="3" id="KW-0862">Zinc</keyword>
<evidence type="ECO:0000313" key="5">
    <source>
        <dbReference type="EMBL" id="MBB5034739.1"/>
    </source>
</evidence>
<dbReference type="GO" id="GO:0008270">
    <property type="term" value="F:zinc ion binding"/>
    <property type="evidence" value="ECO:0007669"/>
    <property type="project" value="InterPro"/>
</dbReference>
<dbReference type="Pfam" id="PF01717">
    <property type="entry name" value="Meth_synt_2"/>
    <property type="match status" value="1"/>
</dbReference>
<dbReference type="GO" id="GO:0009086">
    <property type="term" value="P:methionine biosynthetic process"/>
    <property type="evidence" value="ECO:0007669"/>
    <property type="project" value="InterPro"/>
</dbReference>
<evidence type="ECO:0000259" key="4">
    <source>
        <dbReference type="Pfam" id="PF01717"/>
    </source>
</evidence>
<dbReference type="EC" id="2.1.1.14" evidence="5"/>
<dbReference type="InterPro" id="IPR002629">
    <property type="entry name" value="Met_Synth_C/arc"/>
</dbReference>
<dbReference type="Gene3D" id="3.20.20.210">
    <property type="match status" value="1"/>
</dbReference>
<dbReference type="Proteomes" id="UP000590740">
    <property type="component" value="Unassembled WGS sequence"/>
</dbReference>
<keyword evidence="5" id="KW-0808">Transferase</keyword>
<protein>
    <submittedName>
        <fullName evidence="5">5-methyltetrahydropteroyltriglutamate--homocysteine methyltransferase</fullName>
        <ecNumber evidence="5">2.1.1.14</ecNumber>
    </submittedName>
</protein>
<dbReference type="GO" id="GO:0003871">
    <property type="term" value="F:5-methyltetrahydropteroyltriglutamate-homocysteine S-methyltransferase activity"/>
    <property type="evidence" value="ECO:0007669"/>
    <property type="project" value="UniProtKB-EC"/>
</dbReference>
<comment type="cofactor">
    <cofactor evidence="1">
        <name>Zn(2+)</name>
        <dbReference type="ChEBI" id="CHEBI:29105"/>
    </cofactor>
</comment>
<dbReference type="PANTHER" id="PTHR30519">
    <property type="entry name" value="5-METHYLTETRAHYDROPTEROYLTRIGLUTAMATE--HOMOCYSTEINE METHYLTRANSFERASE"/>
    <property type="match status" value="1"/>
</dbReference>
<keyword evidence="6" id="KW-1185">Reference proteome</keyword>
<dbReference type="GO" id="GO:0032259">
    <property type="term" value="P:methylation"/>
    <property type="evidence" value="ECO:0007669"/>
    <property type="project" value="UniProtKB-KW"/>
</dbReference>
<dbReference type="EMBL" id="JACHIG010000011">
    <property type="protein sequence ID" value="MBB5034739.1"/>
    <property type="molecule type" value="Genomic_DNA"/>
</dbReference>
<evidence type="ECO:0000313" key="6">
    <source>
        <dbReference type="Proteomes" id="UP000590740"/>
    </source>
</evidence>